<evidence type="ECO:0000256" key="1">
    <source>
        <dbReference type="ARBA" id="ARBA00010613"/>
    </source>
</evidence>
<dbReference type="RefSeq" id="WP_057898141.1">
    <property type="nucleotide sequence ID" value="NZ_CP080764.1"/>
</dbReference>
<keyword evidence="6" id="KW-1185">Reference proteome</keyword>
<dbReference type="PANTHER" id="PTHR23088:SF27">
    <property type="entry name" value="DEAMINATED GLUTATHIONE AMIDASE"/>
    <property type="match status" value="1"/>
</dbReference>
<dbReference type="InterPro" id="IPR003010">
    <property type="entry name" value="C-N_Hydrolase"/>
</dbReference>
<sequence length="260" mass="29503">MKIALIQMDVTIGEPDVNFEKAHRLMKQAMEQAPDIIVLPEMWNTGYALEIAEQIADIDGQRTKELFSSFAKENNVAIVGGSVLYRDSQSGNVTNTMFVFNEHGEQVLRYDKIHLFRLMDEDKFLTAGNTFGLFEHQGETIGTMICYDLRFPQLSRKLVNQGAKILINAAQWPTSRVDHWRKLLVARAIENQSFVVAVNRCGESRNTSFPGSSMVIDPLGEILLQGDSSEQIYYAEIDLSKVDDTRKHIPVLTDQRLDLY</sequence>
<dbReference type="EMBL" id="CP080764">
    <property type="protein sequence ID" value="QYY41838.1"/>
    <property type="molecule type" value="Genomic_DNA"/>
</dbReference>
<evidence type="ECO:0000313" key="3">
    <source>
        <dbReference type="EMBL" id="QYY41838.1"/>
    </source>
</evidence>
<dbReference type="GeneID" id="97142319"/>
<dbReference type="PANTHER" id="PTHR23088">
    <property type="entry name" value="NITRILASE-RELATED"/>
    <property type="match status" value="1"/>
</dbReference>
<dbReference type="Proteomes" id="UP000826616">
    <property type="component" value="Chromosome"/>
</dbReference>
<proteinExistence type="inferred from homology"/>
<dbReference type="PROSITE" id="PS01227">
    <property type="entry name" value="UPF0012"/>
    <property type="match status" value="1"/>
</dbReference>
<dbReference type="AlphaFoldDB" id="A0A1G8EBV2"/>
<feature type="domain" description="CN hydrolase" evidence="2">
    <location>
        <begin position="1"/>
        <end position="239"/>
    </location>
</feature>
<dbReference type="Proteomes" id="UP000198956">
    <property type="component" value="Unassembled WGS sequence"/>
</dbReference>
<name>A0A1G8EBV2_ANETH</name>
<dbReference type="Gene3D" id="3.60.110.10">
    <property type="entry name" value="Carbon-nitrogen hydrolase"/>
    <property type="match status" value="1"/>
</dbReference>
<dbReference type="CDD" id="cd07583">
    <property type="entry name" value="nitrilase_5"/>
    <property type="match status" value="1"/>
</dbReference>
<dbReference type="SUPFAM" id="SSF56317">
    <property type="entry name" value="Carbon-nitrogen hydrolase"/>
    <property type="match status" value="1"/>
</dbReference>
<reference evidence="4 5" key="1">
    <citation type="submission" date="2016-10" db="EMBL/GenBank/DDBJ databases">
        <authorList>
            <person name="de Groot N.N."/>
        </authorList>
    </citation>
    <scope>NUCLEOTIDE SEQUENCE [LARGE SCALE GENOMIC DNA]</scope>
    <source>
        <strain evidence="4 5">L 420-91</strain>
    </source>
</reference>
<keyword evidence="4" id="KW-0378">Hydrolase</keyword>
<evidence type="ECO:0000259" key="2">
    <source>
        <dbReference type="PROSITE" id="PS50263"/>
    </source>
</evidence>
<evidence type="ECO:0000313" key="4">
    <source>
        <dbReference type="EMBL" id="SDH67327.1"/>
    </source>
</evidence>
<dbReference type="EMBL" id="FNDE01000042">
    <property type="protein sequence ID" value="SDH67327.1"/>
    <property type="molecule type" value="Genomic_DNA"/>
</dbReference>
<protein>
    <submittedName>
        <fullName evidence="3">Carbon-nitrogen family hydrolase</fullName>
    </submittedName>
    <submittedName>
        <fullName evidence="4">Carbon-nitrogen hydrolase</fullName>
    </submittedName>
</protein>
<dbReference type="PROSITE" id="PS50263">
    <property type="entry name" value="CN_HYDROLASE"/>
    <property type="match status" value="1"/>
</dbReference>
<evidence type="ECO:0000313" key="6">
    <source>
        <dbReference type="Proteomes" id="UP000826616"/>
    </source>
</evidence>
<accession>A0A1G8EBV2</accession>
<reference evidence="3 6" key="2">
    <citation type="submission" date="2021-08" db="EMBL/GenBank/DDBJ databases">
        <title>Complete genome sequence of the strain Aneurinibacillus thermoaerophilus CCM 8960.</title>
        <authorList>
            <person name="Musilova J."/>
            <person name="Kourilova X."/>
            <person name="Pernicova I."/>
            <person name="Bezdicek M."/>
            <person name="Lengerova M."/>
            <person name="Obruca S."/>
            <person name="Sedlar K."/>
        </authorList>
    </citation>
    <scope>NUCLEOTIDE SEQUENCE [LARGE SCALE GENOMIC DNA]</scope>
    <source>
        <strain evidence="3 6">CCM 8960</strain>
    </source>
</reference>
<dbReference type="GO" id="GO:0016787">
    <property type="term" value="F:hydrolase activity"/>
    <property type="evidence" value="ECO:0007669"/>
    <property type="project" value="UniProtKB-KW"/>
</dbReference>
<organism evidence="4 5">
    <name type="scientific">Aneurinibacillus thermoaerophilus</name>
    <dbReference type="NCBI Taxonomy" id="143495"/>
    <lineage>
        <taxon>Bacteria</taxon>
        <taxon>Bacillati</taxon>
        <taxon>Bacillota</taxon>
        <taxon>Bacilli</taxon>
        <taxon>Bacillales</taxon>
        <taxon>Paenibacillaceae</taxon>
        <taxon>Aneurinibacillus group</taxon>
        <taxon>Aneurinibacillus</taxon>
    </lineage>
</organism>
<dbReference type="InterPro" id="IPR036526">
    <property type="entry name" value="C-N_Hydrolase_sf"/>
</dbReference>
<gene>
    <name evidence="3" type="ORF">K3F53_13125</name>
    <name evidence="4" type="ORF">SAMN04489735_10424</name>
</gene>
<comment type="similarity">
    <text evidence="1">Belongs to the carbon-nitrogen hydrolase superfamily. NIT1/NIT2 family.</text>
</comment>
<dbReference type="Pfam" id="PF00795">
    <property type="entry name" value="CN_hydrolase"/>
    <property type="match status" value="1"/>
</dbReference>
<dbReference type="InterPro" id="IPR001110">
    <property type="entry name" value="UPF0012_CS"/>
</dbReference>
<evidence type="ECO:0000313" key="5">
    <source>
        <dbReference type="Proteomes" id="UP000198956"/>
    </source>
</evidence>
<dbReference type="OrthoDB" id="9811121at2"/>